<comment type="cofactor">
    <cofactor evidence="1">
        <name>FAD</name>
        <dbReference type="ChEBI" id="CHEBI:57692"/>
    </cofactor>
</comment>
<sequence length="257" mass="28922">MTPFTSEAVLSVKHWTDTLFSFTATRSPSLRFDSGQFVMMGLEIEGRPLTRAYSVVSASYDDYLEFLSIKVPDGALTSRLQHIKEGDRILVGRKPTGTLIIANLKPGRNLYLLGTGTGLAPFMSIIRDPETYERFEKVVLVHGCRIVSELAYGDRIMRELPTDEYIGDAIRSKLIYFPTVTREPFKNRGRITDLMKSPEFFAEINLPTLSNKHDRVMLCGSPSMLSELKTFCTERGFKEGNSGEPGDFVVEKAFVEK</sequence>
<dbReference type="OrthoDB" id="9784483at2"/>
<dbReference type="KEGG" id="hdt:HYPDE_25048"/>
<evidence type="ECO:0000313" key="11">
    <source>
        <dbReference type="EMBL" id="AGK56694.1"/>
    </source>
</evidence>
<dbReference type="GO" id="GO:0000166">
    <property type="term" value="F:nucleotide binding"/>
    <property type="evidence" value="ECO:0007669"/>
    <property type="project" value="UniProtKB-KW"/>
</dbReference>
<dbReference type="InterPro" id="IPR051930">
    <property type="entry name" value="FNR_type-1"/>
</dbReference>
<evidence type="ECO:0000256" key="2">
    <source>
        <dbReference type="ARBA" id="ARBA00008312"/>
    </source>
</evidence>
<dbReference type="SUPFAM" id="SSF63380">
    <property type="entry name" value="Riboflavin synthase domain-like"/>
    <property type="match status" value="1"/>
</dbReference>
<name>N0AZT3_9HYPH</name>
<keyword evidence="7" id="KW-0521">NADP</keyword>
<keyword evidence="12" id="KW-1185">Reference proteome</keyword>
<evidence type="ECO:0000256" key="9">
    <source>
        <dbReference type="ARBA" id="ARBA00047776"/>
    </source>
</evidence>
<keyword evidence="5" id="KW-0547">Nucleotide-binding</keyword>
<reference evidence="11 12" key="1">
    <citation type="journal article" date="2013" name="Genome Announc.">
        <title>Genome sequences for three denitrifying bacterial strains isolated from a uranium- and nitrate-contaminated subsurface environment.</title>
        <authorList>
            <person name="Venkatramanan R."/>
            <person name="Prakash O."/>
            <person name="Woyke T."/>
            <person name="Chain P."/>
            <person name="Goodwin L.A."/>
            <person name="Watson D."/>
            <person name="Brooks S."/>
            <person name="Kostka J.E."/>
            <person name="Green S.J."/>
        </authorList>
    </citation>
    <scope>NUCLEOTIDE SEQUENCE [LARGE SCALE GENOMIC DNA]</scope>
    <source>
        <strain evidence="11 12">1NES1</strain>
    </source>
</reference>
<dbReference type="InterPro" id="IPR017927">
    <property type="entry name" value="FAD-bd_FR_type"/>
</dbReference>
<dbReference type="Pfam" id="PF00970">
    <property type="entry name" value="FAD_binding_6"/>
    <property type="match status" value="1"/>
</dbReference>
<evidence type="ECO:0000256" key="6">
    <source>
        <dbReference type="ARBA" id="ARBA00022827"/>
    </source>
</evidence>
<dbReference type="InterPro" id="IPR033892">
    <property type="entry name" value="FNR_bac"/>
</dbReference>
<dbReference type="InterPro" id="IPR039261">
    <property type="entry name" value="FNR_nucleotide-bd"/>
</dbReference>
<dbReference type="PANTHER" id="PTHR47878">
    <property type="entry name" value="OXIDOREDUCTASE FAD/NAD(P)-BINDING DOMAIN PROTEIN"/>
    <property type="match status" value="1"/>
</dbReference>
<dbReference type="eggNOG" id="COG0543">
    <property type="taxonomic scope" value="Bacteria"/>
</dbReference>
<dbReference type="InterPro" id="IPR001433">
    <property type="entry name" value="OxRdtase_FAD/NAD-bd"/>
</dbReference>
<dbReference type="HOGENOM" id="CLU_003827_3_0_5"/>
<dbReference type="STRING" id="670307.HYPDE_25048"/>
<comment type="similarity">
    <text evidence="2">Belongs to the ferredoxin--NADP reductase type 1 family.</text>
</comment>
<dbReference type="GO" id="GO:0034599">
    <property type="term" value="P:cellular response to oxidative stress"/>
    <property type="evidence" value="ECO:0007669"/>
    <property type="project" value="TreeGrafter"/>
</dbReference>
<evidence type="ECO:0000256" key="3">
    <source>
        <dbReference type="ARBA" id="ARBA00013223"/>
    </source>
</evidence>
<dbReference type="Gene3D" id="3.40.50.80">
    <property type="entry name" value="Nucleotide-binding domain of ferredoxin-NADP reductase (FNR) module"/>
    <property type="match status" value="1"/>
</dbReference>
<dbReference type="Gene3D" id="2.40.30.10">
    <property type="entry name" value="Translation factors"/>
    <property type="match status" value="1"/>
</dbReference>
<feature type="domain" description="FAD-binding FR-type" evidence="10">
    <location>
        <begin position="2"/>
        <end position="102"/>
    </location>
</feature>
<keyword evidence="8" id="KW-0560">Oxidoreductase</keyword>
<evidence type="ECO:0000259" key="10">
    <source>
        <dbReference type="PROSITE" id="PS51384"/>
    </source>
</evidence>
<evidence type="ECO:0000313" key="12">
    <source>
        <dbReference type="Proteomes" id="UP000005952"/>
    </source>
</evidence>
<protein>
    <recommendedName>
        <fullName evidence="3">ferredoxin--NADP(+) reductase</fullName>
        <ecNumber evidence="3">1.18.1.2</ecNumber>
    </recommendedName>
</protein>
<comment type="catalytic activity">
    <reaction evidence="9">
        <text>2 reduced [2Fe-2S]-[ferredoxin] + NADP(+) + H(+) = 2 oxidized [2Fe-2S]-[ferredoxin] + NADPH</text>
        <dbReference type="Rhea" id="RHEA:20125"/>
        <dbReference type="Rhea" id="RHEA-COMP:10000"/>
        <dbReference type="Rhea" id="RHEA-COMP:10001"/>
        <dbReference type="ChEBI" id="CHEBI:15378"/>
        <dbReference type="ChEBI" id="CHEBI:33737"/>
        <dbReference type="ChEBI" id="CHEBI:33738"/>
        <dbReference type="ChEBI" id="CHEBI:57783"/>
        <dbReference type="ChEBI" id="CHEBI:58349"/>
        <dbReference type="EC" id="1.18.1.2"/>
    </reaction>
</comment>
<organism evidence="11 12">
    <name type="scientific">Hyphomicrobium denitrificans 1NES1</name>
    <dbReference type="NCBI Taxonomy" id="670307"/>
    <lineage>
        <taxon>Bacteria</taxon>
        <taxon>Pseudomonadati</taxon>
        <taxon>Pseudomonadota</taxon>
        <taxon>Alphaproteobacteria</taxon>
        <taxon>Hyphomicrobiales</taxon>
        <taxon>Hyphomicrobiaceae</taxon>
        <taxon>Hyphomicrobium</taxon>
    </lineage>
</organism>
<dbReference type="GO" id="GO:0042167">
    <property type="term" value="P:heme catabolic process"/>
    <property type="evidence" value="ECO:0007669"/>
    <property type="project" value="TreeGrafter"/>
</dbReference>
<dbReference type="RefSeq" id="WP_015596731.1">
    <property type="nucleotide sequence ID" value="NC_021172.1"/>
</dbReference>
<dbReference type="InterPro" id="IPR017938">
    <property type="entry name" value="Riboflavin_synthase-like_b-brl"/>
</dbReference>
<evidence type="ECO:0000256" key="7">
    <source>
        <dbReference type="ARBA" id="ARBA00022857"/>
    </source>
</evidence>
<dbReference type="Proteomes" id="UP000005952">
    <property type="component" value="Chromosome"/>
</dbReference>
<dbReference type="PANTHER" id="PTHR47878:SF1">
    <property type="entry name" value="FLAVODOXIN_FERREDOXIN--NADP REDUCTASE"/>
    <property type="match status" value="1"/>
</dbReference>
<dbReference type="GO" id="GO:0004324">
    <property type="term" value="F:ferredoxin-NADP+ reductase activity"/>
    <property type="evidence" value="ECO:0007669"/>
    <property type="project" value="UniProtKB-EC"/>
</dbReference>
<gene>
    <name evidence="11" type="ORF">HYPDE_25048</name>
</gene>
<dbReference type="AlphaFoldDB" id="N0AZT3"/>
<dbReference type="InterPro" id="IPR001709">
    <property type="entry name" value="Flavoprot_Pyr_Nucl_cyt_Rdtase"/>
</dbReference>
<dbReference type="SUPFAM" id="SSF52343">
    <property type="entry name" value="Ferredoxin reductase-like, C-terminal NADP-linked domain"/>
    <property type="match status" value="1"/>
</dbReference>
<dbReference type="PROSITE" id="PS51384">
    <property type="entry name" value="FAD_FR"/>
    <property type="match status" value="1"/>
</dbReference>
<dbReference type="EMBL" id="CP005587">
    <property type="protein sequence ID" value="AGK56694.1"/>
    <property type="molecule type" value="Genomic_DNA"/>
</dbReference>
<evidence type="ECO:0000256" key="5">
    <source>
        <dbReference type="ARBA" id="ARBA00022741"/>
    </source>
</evidence>
<dbReference type="EC" id="1.18.1.2" evidence="3"/>
<dbReference type="InterPro" id="IPR008333">
    <property type="entry name" value="Cbr1-like_FAD-bd_dom"/>
</dbReference>
<dbReference type="PRINTS" id="PR00371">
    <property type="entry name" value="FPNCR"/>
</dbReference>
<evidence type="ECO:0000256" key="8">
    <source>
        <dbReference type="ARBA" id="ARBA00023002"/>
    </source>
</evidence>
<dbReference type="Pfam" id="PF00175">
    <property type="entry name" value="NAD_binding_1"/>
    <property type="match status" value="1"/>
</dbReference>
<evidence type="ECO:0000256" key="1">
    <source>
        <dbReference type="ARBA" id="ARBA00001974"/>
    </source>
</evidence>
<proteinExistence type="inferred from homology"/>
<evidence type="ECO:0000256" key="4">
    <source>
        <dbReference type="ARBA" id="ARBA00022630"/>
    </source>
</evidence>
<accession>N0AZT3</accession>
<keyword evidence="6" id="KW-0274">FAD</keyword>
<dbReference type="CDD" id="cd06195">
    <property type="entry name" value="FNR1"/>
    <property type="match status" value="1"/>
</dbReference>
<keyword evidence="4" id="KW-0285">Flavoprotein</keyword>